<dbReference type="InterPro" id="IPR000560">
    <property type="entry name" value="His_Pase_clade-2"/>
</dbReference>
<organism evidence="3 4">
    <name type="scientific">Sanghuangporus baumii</name>
    <name type="common">Phellinus baumii</name>
    <dbReference type="NCBI Taxonomy" id="108892"/>
    <lineage>
        <taxon>Eukaryota</taxon>
        <taxon>Fungi</taxon>
        <taxon>Dikarya</taxon>
        <taxon>Basidiomycota</taxon>
        <taxon>Agaricomycotina</taxon>
        <taxon>Agaricomycetes</taxon>
        <taxon>Hymenochaetales</taxon>
        <taxon>Hymenochaetaceae</taxon>
        <taxon>Sanghuangporus</taxon>
    </lineage>
</organism>
<reference evidence="3" key="1">
    <citation type="submission" date="2016-06" db="EMBL/GenBank/DDBJ databases">
        <title>Draft Genome sequence of the fungus Inonotus baumii.</title>
        <authorList>
            <person name="Zhu H."/>
            <person name="Lin W."/>
        </authorList>
    </citation>
    <scope>NUCLEOTIDE SEQUENCE</scope>
    <source>
        <strain evidence="3">821</strain>
    </source>
</reference>
<dbReference type="Pfam" id="PF00328">
    <property type="entry name" value="His_Phos_2"/>
    <property type="match status" value="1"/>
</dbReference>
<dbReference type="PANTHER" id="PTHR11567">
    <property type="entry name" value="ACID PHOSPHATASE-RELATED"/>
    <property type="match status" value="1"/>
</dbReference>
<evidence type="ECO:0000313" key="3">
    <source>
        <dbReference type="EMBL" id="OCB90953.1"/>
    </source>
</evidence>
<protein>
    <submittedName>
        <fullName evidence="3">Phosphoglycerate mutase-like protein</fullName>
    </submittedName>
</protein>
<keyword evidence="2" id="KW-1133">Transmembrane helix</keyword>
<dbReference type="OrthoDB" id="258392at2759"/>
<feature type="transmembrane region" description="Helical" evidence="2">
    <location>
        <begin position="397"/>
        <end position="416"/>
    </location>
</feature>
<evidence type="ECO:0000256" key="1">
    <source>
        <dbReference type="ARBA" id="ARBA00005375"/>
    </source>
</evidence>
<comment type="caution">
    <text evidence="3">The sequence shown here is derived from an EMBL/GenBank/DDBJ whole genome shotgun (WGS) entry which is preliminary data.</text>
</comment>
<dbReference type="SUPFAM" id="SSF53254">
    <property type="entry name" value="Phosphoglycerate mutase-like"/>
    <property type="match status" value="1"/>
</dbReference>
<dbReference type="AlphaFoldDB" id="A0A9Q5I3C8"/>
<dbReference type="Proteomes" id="UP000757232">
    <property type="component" value="Unassembled WGS sequence"/>
</dbReference>
<dbReference type="PANTHER" id="PTHR11567:SF142">
    <property type="entry name" value="PHOSPHOGLYCERATE MUTASE-LIKE PROTEIN"/>
    <property type="match status" value="1"/>
</dbReference>
<dbReference type="GO" id="GO:0016791">
    <property type="term" value="F:phosphatase activity"/>
    <property type="evidence" value="ECO:0007669"/>
    <property type="project" value="TreeGrafter"/>
</dbReference>
<sequence>MAKAGAGLLGIVLLARHGDRLGFYQDPFTYTASDTSITPLGSVQEFQLGQLIRSLYMEDNSPFRIEGISTGLFDEAQVKARADAGGEGSVILDSAASLLQGLFPPTRNHNITLANGTLVVAPLHGYQYVPVESVEPDCDISLEAWVNCETFDEATEAFYNSSLFIQVEDENADFLQSLKPFLDGRSVSLVNMWNIFDFMNVESIHNATFAKRLPHGFLAHARALANFHEYGVFSSPRVDGIGNIAGRAIVPTIIQSMERIANNSDPLKFFYEAISYKPFISLFNMTGLASEYPELAGVVNYAAAVVFELREGYEKNDPLIRFKFKNETDSKEFKTFDLFGRQGDVPLSLFKSKLLPAAINNTAEWCAACNNHESRGCEKLGATKGIGWGIKLTTMEFGALIVAILACMFFVFLYPLSSRKTEAKRVDMSPSMEKVVLK</sequence>
<proteinExistence type="inferred from homology"/>
<keyword evidence="4" id="KW-1185">Reference proteome</keyword>
<gene>
    <name evidence="3" type="ORF">A7U60_g1806</name>
</gene>
<name>A0A9Q5I3C8_SANBA</name>
<evidence type="ECO:0000256" key="2">
    <source>
        <dbReference type="SAM" id="Phobius"/>
    </source>
</evidence>
<accession>A0A9Q5I3C8</accession>
<dbReference type="EMBL" id="LNZH02000112">
    <property type="protein sequence ID" value="OCB90953.1"/>
    <property type="molecule type" value="Genomic_DNA"/>
</dbReference>
<dbReference type="InterPro" id="IPR050645">
    <property type="entry name" value="Histidine_acid_phosphatase"/>
</dbReference>
<keyword evidence="2" id="KW-0812">Transmembrane</keyword>
<keyword evidence="2" id="KW-0472">Membrane</keyword>
<dbReference type="Gene3D" id="3.40.50.1240">
    <property type="entry name" value="Phosphoglycerate mutase-like"/>
    <property type="match status" value="1"/>
</dbReference>
<comment type="similarity">
    <text evidence="1">Belongs to the histidine acid phosphatase family.</text>
</comment>
<dbReference type="InterPro" id="IPR029033">
    <property type="entry name" value="His_PPase_superfam"/>
</dbReference>
<evidence type="ECO:0000313" key="4">
    <source>
        <dbReference type="Proteomes" id="UP000757232"/>
    </source>
</evidence>